<keyword evidence="3" id="KW-0732">Signal</keyword>
<gene>
    <name evidence="4" type="ORF">LOC62_06G007825</name>
</gene>
<feature type="compositionally biased region" description="Low complexity" evidence="1">
    <location>
        <begin position="22"/>
        <end position="39"/>
    </location>
</feature>
<keyword evidence="2" id="KW-1133">Transmembrane helix</keyword>
<evidence type="ECO:0000256" key="1">
    <source>
        <dbReference type="SAM" id="MobiDB-lite"/>
    </source>
</evidence>
<dbReference type="AlphaFoldDB" id="A0AAF0YD95"/>
<evidence type="ECO:0000256" key="2">
    <source>
        <dbReference type="SAM" id="Phobius"/>
    </source>
</evidence>
<evidence type="ECO:0000313" key="5">
    <source>
        <dbReference type="Proteomes" id="UP000827549"/>
    </source>
</evidence>
<keyword evidence="2" id="KW-0472">Membrane</keyword>
<feature type="transmembrane region" description="Helical" evidence="2">
    <location>
        <begin position="64"/>
        <end position="83"/>
    </location>
</feature>
<feature type="region of interest" description="Disordered" evidence="1">
    <location>
        <begin position="175"/>
        <end position="217"/>
    </location>
</feature>
<dbReference type="Proteomes" id="UP000827549">
    <property type="component" value="Chromosome 6"/>
</dbReference>
<proteinExistence type="predicted"/>
<evidence type="ECO:0000313" key="4">
    <source>
        <dbReference type="EMBL" id="WOO84307.1"/>
    </source>
</evidence>
<dbReference type="EMBL" id="CP086719">
    <property type="protein sequence ID" value="WOO84307.1"/>
    <property type="molecule type" value="Genomic_DNA"/>
</dbReference>
<evidence type="ECO:0000256" key="3">
    <source>
        <dbReference type="SAM" id="SignalP"/>
    </source>
</evidence>
<dbReference type="GeneID" id="87810996"/>
<organism evidence="4 5">
    <name type="scientific">Vanrija pseudolonga</name>
    <dbReference type="NCBI Taxonomy" id="143232"/>
    <lineage>
        <taxon>Eukaryota</taxon>
        <taxon>Fungi</taxon>
        <taxon>Dikarya</taxon>
        <taxon>Basidiomycota</taxon>
        <taxon>Agaricomycotina</taxon>
        <taxon>Tremellomycetes</taxon>
        <taxon>Trichosporonales</taxon>
        <taxon>Trichosporonaceae</taxon>
        <taxon>Vanrija</taxon>
    </lineage>
</organism>
<name>A0AAF0YD95_9TREE</name>
<protein>
    <submittedName>
        <fullName evidence="4">Uncharacterized protein</fullName>
    </submittedName>
</protein>
<feature type="signal peptide" evidence="3">
    <location>
        <begin position="1"/>
        <end position="20"/>
    </location>
</feature>
<dbReference type="RefSeq" id="XP_062630333.1">
    <property type="nucleotide sequence ID" value="XM_062774349.1"/>
</dbReference>
<reference evidence="4" key="1">
    <citation type="submission" date="2023-10" db="EMBL/GenBank/DDBJ databases">
        <authorList>
            <person name="Noh H."/>
        </authorList>
    </citation>
    <scope>NUCLEOTIDE SEQUENCE</scope>
    <source>
        <strain evidence="4">DUCC4014</strain>
    </source>
</reference>
<accession>A0AAF0YD95</accession>
<feature type="region of interest" description="Disordered" evidence="1">
    <location>
        <begin position="22"/>
        <end position="43"/>
    </location>
</feature>
<keyword evidence="5" id="KW-1185">Reference proteome</keyword>
<sequence>MTRLSALVLALALGASLALGAPVPSSTSTDPVPSATPTPWRYPDTDESGICRKATKATCTKRRLALALGAVFGTLLITVPFVLRDGAYTRALAKAKALPSKMSAGAARIAAAVLAFPCRMAASIGRSATGVWAVIRRAAHATARLAPSRPPPTVVPMDESALFVDEKKASALLVDEKREKLGPEDDAKSVASAESSLAPSYVSDSVAPAYSPAVPPA</sequence>
<feature type="compositionally biased region" description="Basic and acidic residues" evidence="1">
    <location>
        <begin position="175"/>
        <end position="188"/>
    </location>
</feature>
<feature type="compositionally biased region" description="Low complexity" evidence="1">
    <location>
        <begin position="202"/>
        <end position="217"/>
    </location>
</feature>
<keyword evidence="2" id="KW-0812">Transmembrane</keyword>
<feature type="chain" id="PRO_5041993599" evidence="3">
    <location>
        <begin position="21"/>
        <end position="217"/>
    </location>
</feature>